<feature type="domain" description="Calcineurin-like phosphoesterase" evidence="1">
    <location>
        <begin position="1"/>
        <end position="206"/>
    </location>
</feature>
<reference evidence="2 3" key="1">
    <citation type="submission" date="2016-10" db="EMBL/GenBank/DDBJ databases">
        <authorList>
            <person name="de Groot N.N."/>
        </authorList>
    </citation>
    <scope>NUCLEOTIDE SEQUENCE [LARGE SCALE GENOMIC DNA]</scope>
    <source>
        <strain evidence="2 3">DSM 3857</strain>
    </source>
</reference>
<dbReference type="CDD" id="cd00144">
    <property type="entry name" value="MPP_PPP_family"/>
    <property type="match status" value="1"/>
</dbReference>
<evidence type="ECO:0000313" key="2">
    <source>
        <dbReference type="EMBL" id="SEM61539.1"/>
    </source>
</evidence>
<evidence type="ECO:0000259" key="1">
    <source>
        <dbReference type="Pfam" id="PF00149"/>
    </source>
</evidence>
<accession>A0A1H7ZVK8</accession>
<proteinExistence type="predicted"/>
<dbReference type="OrthoDB" id="9807890at2"/>
<dbReference type="GO" id="GO:0016791">
    <property type="term" value="F:phosphatase activity"/>
    <property type="evidence" value="ECO:0007669"/>
    <property type="project" value="TreeGrafter"/>
</dbReference>
<dbReference type="Gene3D" id="3.60.21.10">
    <property type="match status" value="1"/>
</dbReference>
<dbReference type="GO" id="GO:0005737">
    <property type="term" value="C:cytoplasm"/>
    <property type="evidence" value="ECO:0007669"/>
    <property type="project" value="TreeGrafter"/>
</dbReference>
<dbReference type="EMBL" id="FOCE01000001">
    <property type="protein sequence ID" value="SEM61539.1"/>
    <property type="molecule type" value="Genomic_DNA"/>
</dbReference>
<keyword evidence="3" id="KW-1185">Reference proteome</keyword>
<sequence length="248" mass="27149">MRSYAIGDIHGHLSLLLGAHDLIARDQAQHGAAPVIHVGDLVDRGPDSRGVIEHLMQGQARGEDWVVLKGNHDRMFSLYLTAFDAHDEGLRRDLSWLHPRLGGVQTLQSYGVASPGDRPLLPVFHDALAAVPQAHRDWLAARPTSHQRGEVTFVHAGIRPGIPLAKQTETDLVWIREPFLSDPRDHGSLIVHGHTALDVATHYGNRVNIDSSAAYGGPLTAVVIEGREVFELTAQGRKPLRPAHPHLP</sequence>
<dbReference type="Proteomes" id="UP000198761">
    <property type="component" value="Unassembled WGS sequence"/>
</dbReference>
<dbReference type="GO" id="GO:0110154">
    <property type="term" value="P:RNA decapping"/>
    <property type="evidence" value="ECO:0007669"/>
    <property type="project" value="TreeGrafter"/>
</dbReference>
<name>A0A1H7ZVK8_9RHOB</name>
<dbReference type="InterPro" id="IPR029052">
    <property type="entry name" value="Metallo-depent_PP-like"/>
</dbReference>
<dbReference type="InterPro" id="IPR050126">
    <property type="entry name" value="Ap4A_hydrolase"/>
</dbReference>
<dbReference type="RefSeq" id="WP_091296581.1">
    <property type="nucleotide sequence ID" value="NZ_FOCE01000001.1"/>
</dbReference>
<dbReference type="Pfam" id="PF00149">
    <property type="entry name" value="Metallophos"/>
    <property type="match status" value="1"/>
</dbReference>
<dbReference type="PANTHER" id="PTHR42850:SF4">
    <property type="entry name" value="ZINC-DEPENDENT ENDOPOLYPHOSPHATASE"/>
    <property type="match status" value="1"/>
</dbReference>
<dbReference type="GO" id="GO:0008803">
    <property type="term" value="F:bis(5'-nucleosyl)-tetraphosphatase (symmetrical) activity"/>
    <property type="evidence" value="ECO:0007669"/>
    <property type="project" value="TreeGrafter"/>
</dbReference>
<gene>
    <name evidence="2" type="ORF">SAMN04488103_101636</name>
</gene>
<dbReference type="InterPro" id="IPR004843">
    <property type="entry name" value="Calcineurin-like_PHP"/>
</dbReference>
<protein>
    <submittedName>
        <fullName evidence="2">Serine/threonine protein phosphatase 1</fullName>
    </submittedName>
</protein>
<dbReference type="STRING" id="933059.SAMN04488103_101636"/>
<dbReference type="PANTHER" id="PTHR42850">
    <property type="entry name" value="METALLOPHOSPHOESTERASE"/>
    <property type="match status" value="1"/>
</dbReference>
<evidence type="ECO:0000313" key="3">
    <source>
        <dbReference type="Proteomes" id="UP000198761"/>
    </source>
</evidence>
<dbReference type="AlphaFoldDB" id="A0A1H7ZVK8"/>
<organism evidence="2 3">
    <name type="scientific">Gemmobacter aquatilis</name>
    <dbReference type="NCBI Taxonomy" id="933059"/>
    <lineage>
        <taxon>Bacteria</taxon>
        <taxon>Pseudomonadati</taxon>
        <taxon>Pseudomonadota</taxon>
        <taxon>Alphaproteobacteria</taxon>
        <taxon>Rhodobacterales</taxon>
        <taxon>Paracoccaceae</taxon>
        <taxon>Gemmobacter</taxon>
    </lineage>
</organism>
<dbReference type="SUPFAM" id="SSF56300">
    <property type="entry name" value="Metallo-dependent phosphatases"/>
    <property type="match status" value="1"/>
</dbReference>